<dbReference type="AlphaFoldDB" id="A0A160TR53"/>
<evidence type="ECO:0000256" key="1">
    <source>
        <dbReference type="SAM" id="MobiDB-lite"/>
    </source>
</evidence>
<evidence type="ECO:0000313" key="2">
    <source>
        <dbReference type="EMBL" id="CUS50722.1"/>
    </source>
</evidence>
<feature type="region of interest" description="Disordered" evidence="1">
    <location>
        <begin position="1"/>
        <end position="37"/>
    </location>
</feature>
<reference evidence="2" key="1">
    <citation type="submission" date="2015-10" db="EMBL/GenBank/DDBJ databases">
        <authorList>
            <person name="Gilbert D.G."/>
        </authorList>
    </citation>
    <scope>NUCLEOTIDE SEQUENCE</scope>
</reference>
<proteinExistence type="predicted"/>
<sequence length="37" mass="3957">MADCEALPRGPGVEKDKFRKGVKTGRGGRIPATGMLR</sequence>
<protein>
    <submittedName>
        <fullName evidence="2">Uncharacterized protein</fullName>
    </submittedName>
</protein>
<accession>A0A160TR53</accession>
<dbReference type="EMBL" id="CZRL01000036">
    <property type="protein sequence ID" value="CUS50722.1"/>
    <property type="molecule type" value="Genomic_DNA"/>
</dbReference>
<organism evidence="2">
    <name type="scientific">hydrothermal vent metagenome</name>
    <dbReference type="NCBI Taxonomy" id="652676"/>
    <lineage>
        <taxon>unclassified sequences</taxon>
        <taxon>metagenomes</taxon>
        <taxon>ecological metagenomes</taxon>
    </lineage>
</organism>
<gene>
    <name evidence="2" type="ORF">MGWOODY_XGa1175</name>
</gene>
<name>A0A160TR53_9ZZZZ</name>